<evidence type="ECO:0000256" key="5">
    <source>
        <dbReference type="ARBA" id="ARBA00049534"/>
    </source>
</evidence>
<dbReference type="Pfam" id="PF04960">
    <property type="entry name" value="Glutaminase"/>
    <property type="match status" value="1"/>
</dbReference>
<dbReference type="PANTHER" id="PTHR12544">
    <property type="entry name" value="GLUTAMINASE"/>
    <property type="match status" value="1"/>
</dbReference>
<dbReference type="NCBIfam" id="NF002133">
    <property type="entry name" value="PRK00971.1-2"/>
    <property type="match status" value="1"/>
</dbReference>
<dbReference type="PANTHER" id="PTHR12544:SF29">
    <property type="entry name" value="GLUTAMINASE"/>
    <property type="match status" value="1"/>
</dbReference>
<dbReference type="Proteomes" id="UP001497527">
    <property type="component" value="Unassembled WGS sequence"/>
</dbReference>
<feature type="binding site" evidence="6">
    <location>
        <position position="295"/>
    </location>
    <ligand>
        <name>substrate</name>
    </ligand>
</feature>
<organism evidence="7 8">
    <name type="scientific">Tenacibaculum polynesiense</name>
    <dbReference type="NCBI Taxonomy" id="3137857"/>
    <lineage>
        <taxon>Bacteria</taxon>
        <taxon>Pseudomonadati</taxon>
        <taxon>Bacteroidota</taxon>
        <taxon>Flavobacteriia</taxon>
        <taxon>Flavobacteriales</taxon>
        <taxon>Flavobacteriaceae</taxon>
        <taxon>Tenacibaculum</taxon>
    </lineage>
</organism>
<reference evidence="7 8" key="1">
    <citation type="submission" date="2024-05" db="EMBL/GenBank/DDBJ databases">
        <authorList>
            <person name="Duchaud E."/>
        </authorList>
    </citation>
    <scope>NUCLEOTIDE SEQUENCE [LARGE SCALE GENOMIC DNA]</scope>
    <source>
        <strain evidence="7">Ena-SAMPLE-TAB-13-05-2024-13:56:06:370-140308</strain>
    </source>
</reference>
<evidence type="ECO:0000256" key="2">
    <source>
        <dbReference type="ARBA" id="ARBA00011881"/>
    </source>
</evidence>
<comment type="subunit">
    <text evidence="2 6">Homotetramer.</text>
</comment>
<keyword evidence="8" id="KW-1185">Reference proteome</keyword>
<feature type="binding site" evidence="6">
    <location>
        <position position="151"/>
    </location>
    <ligand>
        <name>substrate</name>
    </ligand>
</feature>
<feature type="binding site" evidence="6">
    <location>
        <position position="226"/>
    </location>
    <ligand>
        <name>substrate</name>
    </ligand>
</feature>
<comment type="catalytic activity">
    <reaction evidence="5 6">
        <text>L-glutamine + H2O = L-glutamate + NH4(+)</text>
        <dbReference type="Rhea" id="RHEA:15889"/>
        <dbReference type="ChEBI" id="CHEBI:15377"/>
        <dbReference type="ChEBI" id="CHEBI:28938"/>
        <dbReference type="ChEBI" id="CHEBI:29985"/>
        <dbReference type="ChEBI" id="CHEBI:58359"/>
        <dbReference type="EC" id="3.5.1.2"/>
    </reaction>
</comment>
<dbReference type="Gene3D" id="3.40.710.10">
    <property type="entry name" value="DD-peptidase/beta-lactamase superfamily"/>
    <property type="match status" value="1"/>
</dbReference>
<comment type="similarity">
    <text evidence="1 6">Belongs to the glutaminase family.</text>
</comment>
<name>A0ABM9PA10_9FLAO</name>
<dbReference type="EMBL" id="CAXJIO010000011">
    <property type="protein sequence ID" value="CAL2102418.1"/>
    <property type="molecule type" value="Genomic_DNA"/>
</dbReference>
<dbReference type="SUPFAM" id="SSF56601">
    <property type="entry name" value="beta-lactamase/transpeptidase-like"/>
    <property type="match status" value="1"/>
</dbReference>
<comment type="caution">
    <text evidence="7">The sequence shown here is derived from an EMBL/GenBank/DDBJ whole genome shotgun (WGS) entry which is preliminary data.</text>
</comment>
<evidence type="ECO:0000313" key="7">
    <source>
        <dbReference type="EMBL" id="CAL2102418.1"/>
    </source>
</evidence>
<dbReference type="HAMAP" id="MF_00313">
    <property type="entry name" value="Glutaminase"/>
    <property type="match status" value="1"/>
</dbReference>
<dbReference type="EC" id="3.5.1.2" evidence="3 6"/>
<feature type="binding site" evidence="6">
    <location>
        <position position="195"/>
    </location>
    <ligand>
        <name>substrate</name>
    </ligand>
</feature>
<evidence type="ECO:0000256" key="4">
    <source>
        <dbReference type="ARBA" id="ARBA00022801"/>
    </source>
</evidence>
<keyword evidence="6" id="KW-0007">Acetylation</keyword>
<evidence type="ECO:0000256" key="6">
    <source>
        <dbReference type="HAMAP-Rule" id="MF_00313"/>
    </source>
</evidence>
<dbReference type="NCBIfam" id="TIGR03814">
    <property type="entry name" value="Gln_ase"/>
    <property type="match status" value="1"/>
</dbReference>
<evidence type="ECO:0000256" key="3">
    <source>
        <dbReference type="ARBA" id="ARBA00012918"/>
    </source>
</evidence>
<feature type="binding site" evidence="6">
    <location>
        <position position="277"/>
    </location>
    <ligand>
        <name>substrate</name>
    </ligand>
</feature>
<dbReference type="InterPro" id="IPR015868">
    <property type="entry name" value="Glutaminase"/>
</dbReference>
<keyword evidence="4 6" id="KW-0378">Hydrolase</keyword>
<protein>
    <recommendedName>
        <fullName evidence="3 6">Glutaminase</fullName>
        <ecNumber evidence="3 6">3.5.1.2</ecNumber>
    </recommendedName>
</protein>
<feature type="binding site" evidence="6">
    <location>
        <position position="202"/>
    </location>
    <ligand>
        <name>substrate</name>
    </ligand>
</feature>
<proteinExistence type="inferred from homology"/>
<sequence>MGSFLFLKIRKENIYCSINSFILVLDFFELNKNMELKTINYKAVLKDIYQTVVSEENNGTVATYIPELAKVSADNFGACFLSTEHEEHGIGDWQKKFSIQSISKVLSLSLAYKILGDRIWDRVGVEPSGTSFNSLVQLESDHGIPRNPFINAGAIVICDILVSELKNPKEDFLTYVREISNCDQIQFSETVAKSEASVGYRNKALCNYIKSFGNITNHPEQVLDFYFNMCSIEMTCQELSKTFMFLANTNFNIKGENVLSISKTKRINAIMQTCGFYDESGEFSFRVGLPGKSGVGGGIVAVHPGRYCITVWSPKLNEKGNSYRGMKFLESFTTVTELSIF</sequence>
<feature type="binding site" evidence="6">
    <location>
        <position position="101"/>
    </location>
    <ligand>
        <name>substrate</name>
    </ligand>
</feature>
<dbReference type="GO" id="GO:0004359">
    <property type="term" value="F:glutaminase activity"/>
    <property type="evidence" value="ECO:0007669"/>
    <property type="project" value="UniProtKB-EC"/>
</dbReference>
<dbReference type="InterPro" id="IPR012338">
    <property type="entry name" value="Beta-lactam/transpept-like"/>
</dbReference>
<evidence type="ECO:0000313" key="8">
    <source>
        <dbReference type="Proteomes" id="UP001497527"/>
    </source>
</evidence>
<accession>A0ABM9PA10</accession>
<gene>
    <name evidence="6 7" type="primary">glsA</name>
    <name evidence="7" type="ORF">T190423A01A_20169</name>
</gene>
<evidence type="ECO:0000256" key="1">
    <source>
        <dbReference type="ARBA" id="ARBA00011076"/>
    </source>
</evidence>